<accession>A0A1I5JXC5</accession>
<evidence type="ECO:0000313" key="2">
    <source>
        <dbReference type="Proteomes" id="UP000199236"/>
    </source>
</evidence>
<proteinExistence type="predicted"/>
<dbReference type="EMBL" id="FOVR01000012">
    <property type="protein sequence ID" value="SFO77021.1"/>
    <property type="molecule type" value="Genomic_DNA"/>
</dbReference>
<dbReference type="Proteomes" id="UP000199236">
    <property type="component" value="Unassembled WGS sequence"/>
</dbReference>
<dbReference type="AlphaFoldDB" id="A0A1I5JXC5"/>
<gene>
    <name evidence="1" type="ORF">SAMN04488056_112131</name>
</gene>
<keyword evidence="2" id="KW-1185">Reference proteome</keyword>
<organism evidence="1 2">
    <name type="scientific">Cohaesibacter marisflavi</name>
    <dbReference type="NCBI Taxonomy" id="655353"/>
    <lineage>
        <taxon>Bacteria</taxon>
        <taxon>Pseudomonadati</taxon>
        <taxon>Pseudomonadota</taxon>
        <taxon>Alphaproteobacteria</taxon>
        <taxon>Hyphomicrobiales</taxon>
        <taxon>Cohaesibacteraceae</taxon>
    </lineage>
</organism>
<protein>
    <submittedName>
        <fullName evidence="1">Uncharacterized protein</fullName>
    </submittedName>
</protein>
<name>A0A1I5JXC5_9HYPH</name>
<reference evidence="1 2" key="1">
    <citation type="submission" date="2016-10" db="EMBL/GenBank/DDBJ databases">
        <authorList>
            <person name="de Groot N.N."/>
        </authorList>
    </citation>
    <scope>NUCLEOTIDE SEQUENCE [LARGE SCALE GENOMIC DNA]</scope>
    <source>
        <strain evidence="1 2">CGMCC 1.9157</strain>
    </source>
</reference>
<sequence>MRLHVAGTEIIGANQIYKEILILIHYSPENGEYIMCPRECMES</sequence>
<evidence type="ECO:0000313" key="1">
    <source>
        <dbReference type="EMBL" id="SFO77021.1"/>
    </source>
</evidence>